<reference evidence="1" key="1">
    <citation type="submission" date="2019-08" db="EMBL/GenBank/DDBJ databases">
        <authorList>
            <person name="Kucharzyk K."/>
            <person name="Murdoch R.W."/>
            <person name="Higgins S."/>
            <person name="Loffler F."/>
        </authorList>
    </citation>
    <scope>NUCLEOTIDE SEQUENCE</scope>
</reference>
<dbReference type="Pfam" id="PF05521">
    <property type="entry name" value="Phage_HCP"/>
    <property type="match status" value="1"/>
</dbReference>
<dbReference type="AlphaFoldDB" id="A0A645A4Y4"/>
<dbReference type="InterPro" id="IPR038666">
    <property type="entry name" value="SSP1_head-tail_sf"/>
</dbReference>
<protein>
    <recommendedName>
        <fullName evidence="2">Phage head-tail adapter protein</fullName>
    </recommendedName>
</protein>
<gene>
    <name evidence="1" type="ORF">SDC9_91516</name>
</gene>
<proteinExistence type="predicted"/>
<evidence type="ECO:0000313" key="1">
    <source>
        <dbReference type="EMBL" id="MPM44834.1"/>
    </source>
</evidence>
<name>A0A645A4Y4_9ZZZZ</name>
<comment type="caution">
    <text evidence="1">The sequence shown here is derived from an EMBL/GenBank/DDBJ whole genome shotgun (WGS) entry which is preliminary data.</text>
</comment>
<dbReference type="InterPro" id="IPR008767">
    <property type="entry name" value="Phage_SPP1_head-tail_adaptor"/>
</dbReference>
<evidence type="ECO:0008006" key="2">
    <source>
        <dbReference type="Google" id="ProtNLM"/>
    </source>
</evidence>
<accession>A0A645A4Y4</accession>
<dbReference type="Gene3D" id="2.40.10.270">
    <property type="entry name" value="Bacteriophage SPP1 head-tail adaptor protein"/>
    <property type="match status" value="1"/>
</dbReference>
<sequence>MFFSDRITLQKTESESTGSYMQPVVKSSVEVYANVKSLARSEFYSAMTAGQKYDIAFEVHVEDWGNQNQIVYDGATYSIERTYQKNGSIIELVCQKRGAL</sequence>
<dbReference type="NCBIfam" id="TIGR01563">
    <property type="entry name" value="gp16_SPP1"/>
    <property type="match status" value="1"/>
</dbReference>
<organism evidence="1">
    <name type="scientific">bioreactor metagenome</name>
    <dbReference type="NCBI Taxonomy" id="1076179"/>
    <lineage>
        <taxon>unclassified sequences</taxon>
        <taxon>metagenomes</taxon>
        <taxon>ecological metagenomes</taxon>
    </lineage>
</organism>
<dbReference type="EMBL" id="VSSQ01010636">
    <property type="protein sequence ID" value="MPM44834.1"/>
    <property type="molecule type" value="Genomic_DNA"/>
</dbReference>